<evidence type="ECO:0000313" key="2">
    <source>
        <dbReference type="EMBL" id="QSF47026.1"/>
    </source>
</evidence>
<name>A0ABX7LIL9_9BACL</name>
<evidence type="ECO:0000313" key="3">
    <source>
        <dbReference type="Proteomes" id="UP000663452"/>
    </source>
</evidence>
<dbReference type="RefSeq" id="WP_206104471.1">
    <property type="nucleotide sequence ID" value="NZ_CP070969.1"/>
</dbReference>
<organism evidence="2 3">
    <name type="scientific">Paenibacillus tianjinensis</name>
    <dbReference type="NCBI Taxonomy" id="2810347"/>
    <lineage>
        <taxon>Bacteria</taxon>
        <taxon>Bacillati</taxon>
        <taxon>Bacillota</taxon>
        <taxon>Bacilli</taxon>
        <taxon>Bacillales</taxon>
        <taxon>Paenibacillaceae</taxon>
        <taxon>Paenibacillus</taxon>
    </lineage>
</organism>
<dbReference type="EMBL" id="CP070969">
    <property type="protein sequence ID" value="QSF47026.1"/>
    <property type="molecule type" value="Genomic_DNA"/>
</dbReference>
<proteinExistence type="predicted"/>
<dbReference type="GO" id="GO:0004386">
    <property type="term" value="F:helicase activity"/>
    <property type="evidence" value="ECO:0007669"/>
    <property type="project" value="UniProtKB-KW"/>
</dbReference>
<keyword evidence="2" id="KW-0067">ATP-binding</keyword>
<protein>
    <submittedName>
        <fullName evidence="2">Helicase-associated domain-containing protein</fullName>
    </submittedName>
</protein>
<sequence length="638" mass="70808">MMTPSPPAQEVLKRICAAYAARPFAAEKLERHRPEALCRAELQLAMMELRQAGLVELRQKIWGEQFYQIPPQELAAIQWCCFPYTPKPLSAEAVTVECPADAGLAGQLFQALVFTAQQGLPLTAKGSIHKKQASRLAALLPVQDKHLRGLFPPAADSETCPLAVTVMVDLMLVLGLIERRESAYFPDMEKLESWLGLSEPQMTSVLYNVILNRYGIDGPAPQHFRYVISSPAFAKGNWYPLGDVLEWMSQVRLTAEQPLEALQSACLAWLGMLAGFGWCELGYTEGGACCFRWTEHKPLLVTGKMLDSDPKNLSSIFGESEGQPVSGDEGQFIVQPDFEVLVPPDVDYRLRWGLACCSELLYVDELWSFKLSRMKLEEAAERGQTPEAVIGWLASHARGGLPAQVEMSLRQWARSIGRTAWSEVILLACRSEADAADIAAHPRLQGSLSRVGPLHFIVQHDSTELVRKELSAAGLAPPRIIGGREREVPPQKMVYFMDNKVPVTGIYTLPVQEAQTGLLGGGAVLQPLPLPSSDTERLILPGEDTVPQMWLREWREYHITTAQKVMEQALVWGIKVRLSLEGQICDFIPEQLRGNPWRVTGGLLPAGTEEREDAELAAGDWKEMKLLIPQKRRNSSSA</sequence>
<dbReference type="Proteomes" id="UP000663452">
    <property type="component" value="Chromosome"/>
</dbReference>
<dbReference type="InterPro" id="IPR032830">
    <property type="entry name" value="XPB/Ssl2_N"/>
</dbReference>
<gene>
    <name evidence="2" type="ORF">JRJ22_10915</name>
</gene>
<keyword evidence="2" id="KW-0547">Nucleotide-binding</keyword>
<feature type="domain" description="Helicase XPB/Ssl2 N-terminal" evidence="1">
    <location>
        <begin position="332"/>
        <end position="448"/>
    </location>
</feature>
<keyword evidence="3" id="KW-1185">Reference proteome</keyword>
<accession>A0ABX7LIL9</accession>
<keyword evidence="2" id="KW-0347">Helicase</keyword>
<keyword evidence="2" id="KW-0378">Hydrolase</keyword>
<evidence type="ECO:0000259" key="1">
    <source>
        <dbReference type="Pfam" id="PF13625"/>
    </source>
</evidence>
<reference evidence="2 3" key="1">
    <citation type="submission" date="2021-02" db="EMBL/GenBank/DDBJ databases">
        <title>Paenibacillus tianjinensis sp. nov.</title>
        <authorList>
            <person name="Liu H."/>
        </authorList>
    </citation>
    <scope>NUCLEOTIDE SEQUENCE [LARGE SCALE GENOMIC DNA]</scope>
    <source>
        <strain evidence="2 3">TB2019</strain>
    </source>
</reference>
<dbReference type="Pfam" id="PF13625">
    <property type="entry name" value="Helicase_C_3"/>
    <property type="match status" value="1"/>
</dbReference>